<accession>A0A4R8MEI0</accession>
<proteinExistence type="predicted"/>
<evidence type="ECO:0000256" key="2">
    <source>
        <dbReference type="SAM" id="SignalP"/>
    </source>
</evidence>
<evidence type="ECO:0000256" key="1">
    <source>
        <dbReference type="SAM" id="MobiDB-lite"/>
    </source>
</evidence>
<organism evidence="3 4">
    <name type="scientific">Algibacter lectus</name>
    <dbReference type="NCBI Taxonomy" id="221126"/>
    <lineage>
        <taxon>Bacteria</taxon>
        <taxon>Pseudomonadati</taxon>
        <taxon>Bacteroidota</taxon>
        <taxon>Flavobacteriia</taxon>
        <taxon>Flavobacteriales</taxon>
        <taxon>Flavobacteriaceae</taxon>
        <taxon>Algibacter</taxon>
    </lineage>
</organism>
<feature type="signal peptide" evidence="2">
    <location>
        <begin position="1"/>
        <end position="21"/>
    </location>
</feature>
<feature type="region of interest" description="Disordered" evidence="1">
    <location>
        <begin position="36"/>
        <end position="55"/>
    </location>
</feature>
<name>A0A4R8MEI0_9FLAO</name>
<dbReference type="RefSeq" id="WP_159019091.1">
    <property type="nucleotide sequence ID" value="NZ_SORL01000008.1"/>
</dbReference>
<sequence>MKALKITFLLALLVAVFTSCTEQDLNDDSLLAGDQTEVNDTGGDIDEFTGGDIDE</sequence>
<feature type="compositionally biased region" description="Acidic residues" evidence="1">
    <location>
        <begin position="43"/>
        <end position="55"/>
    </location>
</feature>
<comment type="caution">
    <text evidence="3">The sequence shown here is derived from an EMBL/GenBank/DDBJ whole genome shotgun (WGS) entry which is preliminary data.</text>
</comment>
<dbReference type="EMBL" id="SORL01000008">
    <property type="protein sequence ID" value="TDY62777.1"/>
    <property type="molecule type" value="Genomic_DNA"/>
</dbReference>
<dbReference type="Proteomes" id="UP000294824">
    <property type="component" value="Unassembled WGS sequence"/>
</dbReference>
<dbReference type="AlphaFoldDB" id="A0A4R8MEI0"/>
<evidence type="ECO:0000313" key="4">
    <source>
        <dbReference type="Proteomes" id="UP000294824"/>
    </source>
</evidence>
<gene>
    <name evidence="3" type="ORF">DFQ06_2627</name>
</gene>
<protein>
    <submittedName>
        <fullName evidence="3">Uncharacterized protein</fullName>
    </submittedName>
</protein>
<reference evidence="3 4" key="1">
    <citation type="submission" date="2019-03" db="EMBL/GenBank/DDBJ databases">
        <title>Genomic Encyclopedia of Type Strains, Phase III (KMG-III): the genomes of soil and plant-associated and newly described type strains.</title>
        <authorList>
            <person name="Whitman W."/>
        </authorList>
    </citation>
    <scope>NUCLEOTIDE SEQUENCE [LARGE SCALE GENOMIC DNA]</scope>
    <source>
        <strain evidence="3 4">CECT 8301</strain>
    </source>
</reference>
<keyword evidence="2" id="KW-0732">Signal</keyword>
<evidence type="ECO:0000313" key="3">
    <source>
        <dbReference type="EMBL" id="TDY62777.1"/>
    </source>
</evidence>
<dbReference type="PROSITE" id="PS51257">
    <property type="entry name" value="PROKAR_LIPOPROTEIN"/>
    <property type="match status" value="1"/>
</dbReference>
<feature type="chain" id="PRO_5020273514" evidence="2">
    <location>
        <begin position="22"/>
        <end position="55"/>
    </location>
</feature>
<keyword evidence="4" id="KW-1185">Reference proteome</keyword>